<evidence type="ECO:0000256" key="2">
    <source>
        <dbReference type="SAM" id="Phobius"/>
    </source>
</evidence>
<organism evidence="3 5">
    <name type="scientific">Oryza sativa subsp. japonica</name>
    <name type="common">Rice</name>
    <dbReference type="NCBI Taxonomy" id="39947"/>
    <lineage>
        <taxon>Eukaryota</taxon>
        <taxon>Viridiplantae</taxon>
        <taxon>Streptophyta</taxon>
        <taxon>Embryophyta</taxon>
        <taxon>Tracheophyta</taxon>
        <taxon>Spermatophyta</taxon>
        <taxon>Magnoliopsida</taxon>
        <taxon>Liliopsida</taxon>
        <taxon>Poales</taxon>
        <taxon>Poaceae</taxon>
        <taxon>BOP clade</taxon>
        <taxon>Oryzoideae</taxon>
        <taxon>Oryzeae</taxon>
        <taxon>Oryzinae</taxon>
        <taxon>Oryza</taxon>
        <taxon>Oryza sativa</taxon>
    </lineage>
</organism>
<feature type="transmembrane region" description="Helical" evidence="2">
    <location>
        <begin position="38"/>
        <end position="59"/>
    </location>
</feature>
<reference evidence="5" key="4">
    <citation type="journal article" date="2008" name="Nucleic Acids Res.">
        <title>The rice annotation project database (RAP-DB): 2008 update.</title>
        <authorList>
            <consortium name="The rice annotation project (RAP)"/>
        </authorList>
    </citation>
    <scope>GENOME REANNOTATION</scope>
    <source>
        <strain evidence="5">cv. Nipponbare</strain>
    </source>
</reference>
<reference evidence="5" key="3">
    <citation type="journal article" date="2005" name="Nature">
        <title>The map-based sequence of the rice genome.</title>
        <authorList>
            <consortium name="International rice genome sequencing project (IRGSP)"/>
            <person name="Matsumoto T."/>
            <person name="Wu J."/>
            <person name="Kanamori H."/>
            <person name="Katayose Y."/>
            <person name="Fujisawa M."/>
            <person name="Namiki N."/>
            <person name="Mizuno H."/>
            <person name="Yamamoto K."/>
            <person name="Antonio B.A."/>
            <person name="Baba T."/>
            <person name="Sakata K."/>
            <person name="Nagamura Y."/>
            <person name="Aoki H."/>
            <person name="Arikawa K."/>
            <person name="Arita K."/>
            <person name="Bito T."/>
            <person name="Chiden Y."/>
            <person name="Fujitsuka N."/>
            <person name="Fukunaka R."/>
            <person name="Hamada M."/>
            <person name="Harada C."/>
            <person name="Hayashi A."/>
            <person name="Hijishita S."/>
            <person name="Honda M."/>
            <person name="Hosokawa S."/>
            <person name="Ichikawa Y."/>
            <person name="Idonuma A."/>
            <person name="Iijima M."/>
            <person name="Ikeda M."/>
            <person name="Ikeno M."/>
            <person name="Ito K."/>
            <person name="Ito S."/>
            <person name="Ito T."/>
            <person name="Ito Y."/>
            <person name="Ito Y."/>
            <person name="Iwabuchi A."/>
            <person name="Kamiya K."/>
            <person name="Karasawa W."/>
            <person name="Kurita K."/>
            <person name="Katagiri S."/>
            <person name="Kikuta A."/>
            <person name="Kobayashi H."/>
            <person name="Kobayashi N."/>
            <person name="Machita K."/>
            <person name="Maehara T."/>
            <person name="Masukawa M."/>
            <person name="Mizubayashi T."/>
            <person name="Mukai Y."/>
            <person name="Nagasaki H."/>
            <person name="Nagata Y."/>
            <person name="Naito S."/>
            <person name="Nakashima M."/>
            <person name="Nakama Y."/>
            <person name="Nakamichi Y."/>
            <person name="Nakamura M."/>
            <person name="Meguro A."/>
            <person name="Negishi M."/>
            <person name="Ohta I."/>
            <person name="Ohta T."/>
            <person name="Okamoto M."/>
            <person name="Ono N."/>
            <person name="Saji S."/>
            <person name="Sakaguchi M."/>
            <person name="Sakai K."/>
            <person name="Shibata M."/>
            <person name="Shimokawa T."/>
            <person name="Song J."/>
            <person name="Takazaki Y."/>
            <person name="Terasawa K."/>
            <person name="Tsugane M."/>
            <person name="Tsuji K."/>
            <person name="Ueda S."/>
            <person name="Waki K."/>
            <person name="Yamagata H."/>
            <person name="Yamamoto M."/>
            <person name="Yamamoto S."/>
            <person name="Yamane H."/>
            <person name="Yoshiki S."/>
            <person name="Yoshihara R."/>
            <person name="Yukawa K."/>
            <person name="Zhong H."/>
            <person name="Yano M."/>
            <person name="Yuan Q."/>
            <person name="Ouyang S."/>
            <person name="Liu J."/>
            <person name="Jones K.M."/>
            <person name="Gansberger K."/>
            <person name="Moffat K."/>
            <person name="Hill J."/>
            <person name="Bera J."/>
            <person name="Fadrosh D."/>
            <person name="Jin S."/>
            <person name="Johri S."/>
            <person name="Kim M."/>
            <person name="Overton L."/>
            <person name="Reardon M."/>
            <person name="Tsitrin T."/>
            <person name="Vuong H."/>
            <person name="Weaver B."/>
            <person name="Ciecko A."/>
            <person name="Tallon L."/>
            <person name="Jackson J."/>
            <person name="Pai G."/>
            <person name="Aken S.V."/>
            <person name="Utterback T."/>
            <person name="Reidmuller S."/>
            <person name="Feldblyum T."/>
            <person name="Hsiao J."/>
            <person name="Zismann V."/>
            <person name="Iobst S."/>
            <person name="de Vazeille A.R."/>
            <person name="Buell C.R."/>
            <person name="Ying K."/>
            <person name="Li Y."/>
            <person name="Lu T."/>
            <person name="Huang Y."/>
            <person name="Zhao Q."/>
            <person name="Feng Q."/>
            <person name="Zhang L."/>
            <person name="Zhu J."/>
            <person name="Weng Q."/>
            <person name="Mu J."/>
            <person name="Lu Y."/>
            <person name="Fan D."/>
            <person name="Liu Y."/>
            <person name="Guan J."/>
            <person name="Zhang Y."/>
            <person name="Yu S."/>
            <person name="Liu X."/>
            <person name="Zhang Y."/>
            <person name="Hong G."/>
            <person name="Han B."/>
            <person name="Choisne N."/>
            <person name="Demange N."/>
            <person name="Orjeda G."/>
            <person name="Samain S."/>
            <person name="Cattolico L."/>
            <person name="Pelletier E."/>
            <person name="Couloux A."/>
            <person name="Segurens B."/>
            <person name="Wincker P."/>
            <person name="D'Hont A."/>
            <person name="Scarpelli C."/>
            <person name="Weissenbach J."/>
            <person name="Salanoubat M."/>
            <person name="Quetier F."/>
            <person name="Yu Y."/>
            <person name="Kim H.R."/>
            <person name="Rambo T."/>
            <person name="Currie J."/>
            <person name="Collura K."/>
            <person name="Luo M."/>
            <person name="Yang T."/>
            <person name="Ammiraju J.S.S."/>
            <person name="Engler F."/>
            <person name="Soderlund C."/>
            <person name="Wing R.A."/>
            <person name="Palmer L.E."/>
            <person name="de la Bastide M."/>
            <person name="Spiegel L."/>
            <person name="Nascimento L."/>
            <person name="Zutavern T."/>
            <person name="O'Shaughnessy A."/>
            <person name="Dike S."/>
            <person name="Dedhia N."/>
            <person name="Preston R."/>
            <person name="Balija V."/>
            <person name="McCombie W.R."/>
            <person name="Chow T."/>
            <person name="Chen H."/>
            <person name="Chung M."/>
            <person name="Chen C."/>
            <person name="Shaw J."/>
            <person name="Wu H."/>
            <person name="Hsiao K."/>
            <person name="Chao Y."/>
            <person name="Chu M."/>
            <person name="Cheng C."/>
            <person name="Hour A."/>
            <person name="Lee P."/>
            <person name="Lin S."/>
            <person name="Lin Y."/>
            <person name="Liou J."/>
            <person name="Liu S."/>
            <person name="Hsing Y."/>
            <person name="Raghuvanshi S."/>
            <person name="Mohanty A."/>
            <person name="Bharti A.K."/>
            <person name="Gaur A."/>
            <person name="Gupta V."/>
            <person name="Kumar D."/>
            <person name="Ravi V."/>
            <person name="Vij S."/>
            <person name="Kapur A."/>
            <person name="Khurana P."/>
            <person name="Khurana P."/>
            <person name="Khurana J.P."/>
            <person name="Tyagi A.K."/>
            <person name="Gaikwad K."/>
            <person name="Singh A."/>
            <person name="Dalal V."/>
            <person name="Srivastava S."/>
            <person name="Dixit A."/>
            <person name="Pal A.K."/>
            <person name="Ghazi I.A."/>
            <person name="Yadav M."/>
            <person name="Pandit A."/>
            <person name="Bhargava A."/>
            <person name="Sureshbabu K."/>
            <person name="Batra K."/>
            <person name="Sharma T.R."/>
            <person name="Mohapatra T."/>
            <person name="Singh N.K."/>
            <person name="Messing J."/>
            <person name="Nelson A.B."/>
            <person name="Fuks G."/>
            <person name="Kavchok S."/>
            <person name="Keizer G."/>
            <person name="Linton E."/>
            <person name="Llaca V."/>
            <person name="Song R."/>
            <person name="Tanyolac B."/>
            <person name="Young S."/>
            <person name="Ho-Il K."/>
            <person name="Hahn J.H."/>
            <person name="Sangsakoo G."/>
            <person name="Vanavichit A."/>
            <person name="de Mattos Luiz.A.T."/>
            <person name="Zimmer P.D."/>
            <person name="Malone G."/>
            <person name="Dellagostin O."/>
            <person name="de Oliveira A.C."/>
            <person name="Bevan M."/>
            <person name="Bancroft I."/>
            <person name="Minx P."/>
            <person name="Cordum H."/>
            <person name="Wilson R."/>
            <person name="Cheng Z."/>
            <person name="Jin W."/>
            <person name="Jiang J."/>
            <person name="Leong S.A."/>
            <person name="Iwama H."/>
            <person name="Gojobori T."/>
            <person name="Itoh T."/>
            <person name="Niimura Y."/>
            <person name="Fujii Y."/>
            <person name="Habara T."/>
            <person name="Sakai H."/>
            <person name="Sato Y."/>
            <person name="Wilson G."/>
            <person name="Kumar K."/>
            <person name="McCouch S."/>
            <person name="Juretic N."/>
            <person name="Hoen D."/>
            <person name="Wright S."/>
            <person name="Bruskiewich R."/>
            <person name="Bureau T."/>
            <person name="Miyao A."/>
            <person name="Hirochika H."/>
            <person name="Nishikawa T."/>
            <person name="Kadowaki K."/>
            <person name="Sugiura M."/>
            <person name="Burr B."/>
            <person name="Sasaki T."/>
        </authorList>
    </citation>
    <scope>NUCLEOTIDE SEQUENCE [LARGE SCALE GENOMIC DNA]</scope>
    <source>
        <strain evidence="5">cv. Nipponbare</strain>
    </source>
</reference>
<dbReference type="EMBL" id="AP006186">
    <property type="protein sequence ID" value="BAD31932.1"/>
    <property type="molecule type" value="Genomic_DNA"/>
</dbReference>
<reference evidence="4" key="2">
    <citation type="submission" date="2003-01" db="EMBL/GenBank/DDBJ databases">
        <title>Oryza sativa nipponbare(GA3) genomic DNA, chromosome 7, BAC clone:B1317D11.</title>
        <authorList>
            <person name="Sasaki T."/>
            <person name="Matsumoto T."/>
            <person name="Katayose Y."/>
        </authorList>
    </citation>
    <scope>NUCLEOTIDE SEQUENCE</scope>
</reference>
<proteinExistence type="predicted"/>
<gene>
    <name evidence="3" type="primary">P0446F04.134</name>
    <name evidence="4" type="synonym">B1317D11.103</name>
</gene>
<feature type="compositionally biased region" description="Low complexity" evidence="1">
    <location>
        <begin position="92"/>
        <end position="104"/>
    </location>
</feature>
<evidence type="ECO:0000256" key="1">
    <source>
        <dbReference type="SAM" id="MobiDB-lite"/>
    </source>
</evidence>
<accession>Q69RI1</accession>
<feature type="compositionally biased region" description="Polar residues" evidence="1">
    <location>
        <begin position="115"/>
        <end position="124"/>
    </location>
</feature>
<reference evidence="3" key="1">
    <citation type="submission" date="2002-05" db="EMBL/GenBank/DDBJ databases">
        <title>Oryza sativa nipponbare(GA3) genomic DNA, chromosome 7, PAC clone:P0446F04.</title>
        <authorList>
            <person name="Sasaki T."/>
            <person name="Matsumoto T."/>
            <person name="Katayose Y."/>
        </authorList>
    </citation>
    <scope>NUCLEOTIDE SEQUENCE</scope>
</reference>
<sequence length="159" mass="17600">MEIDLRILHLHHVEAVEEAIRQLLLLIKKLLQRRRRRLQGFLPQCEIVFCFLVVLLLLLRQDVALALLAVSRSRSRGHKHELVRQPARPVHAARPTASSSAPSAIHGAAGRTEPVLTSTGTTPSLGDELPHGTAATPDRRTPPPSPLPLRGEEKGWGRE</sequence>
<protein>
    <submittedName>
        <fullName evidence="3">Uncharacterized protein</fullName>
    </submittedName>
</protein>
<name>Q69RI1_ORYSJ</name>
<dbReference type="AlphaFoldDB" id="Q69RI1"/>
<keyword evidence="2" id="KW-1133">Transmembrane helix</keyword>
<evidence type="ECO:0000313" key="5">
    <source>
        <dbReference type="Proteomes" id="UP000000763"/>
    </source>
</evidence>
<keyword evidence="2" id="KW-0472">Membrane</keyword>
<feature type="region of interest" description="Disordered" evidence="1">
    <location>
        <begin position="76"/>
        <end position="159"/>
    </location>
</feature>
<evidence type="ECO:0000313" key="4">
    <source>
        <dbReference type="EMBL" id="BAD31932.1"/>
    </source>
</evidence>
<feature type="compositionally biased region" description="Basic and acidic residues" evidence="1">
    <location>
        <begin position="150"/>
        <end position="159"/>
    </location>
</feature>
<evidence type="ECO:0000313" key="3">
    <source>
        <dbReference type="EMBL" id="BAD31114.1"/>
    </source>
</evidence>
<dbReference type="EMBL" id="AP005187">
    <property type="protein sequence ID" value="BAD31114.1"/>
    <property type="molecule type" value="Genomic_DNA"/>
</dbReference>
<keyword evidence="2" id="KW-0812">Transmembrane</keyword>
<dbReference type="Proteomes" id="UP000000763">
    <property type="component" value="Chromosome 7"/>
</dbReference>